<dbReference type="OrthoDB" id="9812206at2"/>
<proteinExistence type="inferred from homology"/>
<evidence type="ECO:0000256" key="1">
    <source>
        <dbReference type="ARBA" id="ARBA00005165"/>
    </source>
</evidence>
<comment type="catalytic activity">
    <reaction evidence="6 9 10">
        <text>4-methyl-5-(2-phosphooxyethyl)-thiazole + 4-amino-2-methyl-5-(diphosphooxymethyl)pyrimidine + H(+) = thiamine phosphate + diphosphate</text>
        <dbReference type="Rhea" id="RHEA:22328"/>
        <dbReference type="ChEBI" id="CHEBI:15378"/>
        <dbReference type="ChEBI" id="CHEBI:33019"/>
        <dbReference type="ChEBI" id="CHEBI:37575"/>
        <dbReference type="ChEBI" id="CHEBI:57841"/>
        <dbReference type="ChEBI" id="CHEBI:58296"/>
        <dbReference type="EC" id="2.5.1.3"/>
    </reaction>
</comment>
<dbReference type="NCBIfam" id="TIGR00693">
    <property type="entry name" value="thiE"/>
    <property type="match status" value="1"/>
</dbReference>
<organism evidence="13 14">
    <name type="scientific">Tenacibaculum jejuense</name>
    <dbReference type="NCBI Taxonomy" id="584609"/>
    <lineage>
        <taxon>Bacteria</taxon>
        <taxon>Pseudomonadati</taxon>
        <taxon>Bacteroidota</taxon>
        <taxon>Flavobacteriia</taxon>
        <taxon>Flavobacteriales</taxon>
        <taxon>Flavobacteriaceae</taxon>
        <taxon>Tenacibaculum</taxon>
    </lineage>
</organism>
<comment type="catalytic activity">
    <reaction evidence="8 9 10">
        <text>2-[(2R,5Z)-2-carboxy-4-methylthiazol-5(2H)-ylidene]ethyl phosphate + 4-amino-2-methyl-5-(diphosphooxymethyl)pyrimidine + 2 H(+) = thiamine phosphate + CO2 + diphosphate</text>
        <dbReference type="Rhea" id="RHEA:47844"/>
        <dbReference type="ChEBI" id="CHEBI:15378"/>
        <dbReference type="ChEBI" id="CHEBI:16526"/>
        <dbReference type="ChEBI" id="CHEBI:33019"/>
        <dbReference type="ChEBI" id="CHEBI:37575"/>
        <dbReference type="ChEBI" id="CHEBI:57841"/>
        <dbReference type="ChEBI" id="CHEBI:62899"/>
        <dbReference type="EC" id="2.5.1.3"/>
    </reaction>
</comment>
<feature type="binding site" evidence="9">
    <location>
        <begin position="33"/>
        <end position="37"/>
    </location>
    <ligand>
        <name>4-amino-2-methyl-5-(diphosphooxymethyl)pyrimidine</name>
        <dbReference type="ChEBI" id="CHEBI:57841"/>
    </ligand>
</feature>
<comment type="cofactor">
    <cofactor evidence="9">
        <name>Mg(2+)</name>
        <dbReference type="ChEBI" id="CHEBI:18420"/>
    </cofactor>
    <text evidence="9">Binds 1 Mg(2+) ion per subunit.</text>
</comment>
<feature type="binding site" evidence="9">
    <location>
        <position position="104"/>
    </location>
    <ligand>
        <name>4-amino-2-methyl-5-(diphosphooxymethyl)pyrimidine</name>
        <dbReference type="ChEBI" id="CHEBI:57841"/>
    </ligand>
</feature>
<comment type="catalytic activity">
    <reaction evidence="7 9 10">
        <text>2-(2-carboxy-4-methylthiazol-5-yl)ethyl phosphate + 4-amino-2-methyl-5-(diphosphooxymethyl)pyrimidine + 2 H(+) = thiamine phosphate + CO2 + diphosphate</text>
        <dbReference type="Rhea" id="RHEA:47848"/>
        <dbReference type="ChEBI" id="CHEBI:15378"/>
        <dbReference type="ChEBI" id="CHEBI:16526"/>
        <dbReference type="ChEBI" id="CHEBI:33019"/>
        <dbReference type="ChEBI" id="CHEBI:37575"/>
        <dbReference type="ChEBI" id="CHEBI:57841"/>
        <dbReference type="ChEBI" id="CHEBI:62890"/>
        <dbReference type="EC" id="2.5.1.3"/>
    </reaction>
</comment>
<feature type="binding site" evidence="9">
    <location>
        <position position="163"/>
    </location>
    <ligand>
        <name>2-[(2R,5Z)-2-carboxy-4-methylthiazol-5(2H)-ylidene]ethyl phosphate</name>
        <dbReference type="ChEBI" id="CHEBI:62899"/>
    </ligand>
</feature>
<reference evidence="13 14" key="1">
    <citation type="submission" date="2017-07" db="EMBL/GenBank/DDBJ databases">
        <authorList>
            <person name="Sun Z.S."/>
            <person name="Albrecht U."/>
            <person name="Echele G."/>
            <person name="Lee C.C."/>
        </authorList>
    </citation>
    <scope>NUCLEOTIDE SEQUENCE [LARGE SCALE GENOMIC DNA]</scope>
    <source>
        <strain evidence="14">type strain: KCTC 22618</strain>
    </source>
</reference>
<evidence type="ECO:0000256" key="2">
    <source>
        <dbReference type="ARBA" id="ARBA00022679"/>
    </source>
</evidence>
<keyword evidence="3 9" id="KW-0479">Metal-binding</keyword>
<evidence type="ECO:0000256" key="5">
    <source>
        <dbReference type="ARBA" id="ARBA00022977"/>
    </source>
</evidence>
<evidence type="ECO:0000256" key="4">
    <source>
        <dbReference type="ARBA" id="ARBA00022842"/>
    </source>
</evidence>
<feature type="binding site" evidence="9">
    <location>
        <begin position="130"/>
        <end position="132"/>
    </location>
    <ligand>
        <name>2-[(2R,5Z)-2-carboxy-4-methylthiazol-5(2H)-ylidene]ethyl phosphate</name>
        <dbReference type="ChEBI" id="CHEBI:62899"/>
    </ligand>
</feature>
<keyword evidence="5 9" id="KW-0784">Thiamine biosynthesis</keyword>
<dbReference type="PANTHER" id="PTHR20857">
    <property type="entry name" value="THIAMINE-PHOSPHATE PYROPHOSPHORYLASE"/>
    <property type="match status" value="1"/>
</dbReference>
<feature type="binding site" evidence="9">
    <location>
        <position position="66"/>
    </location>
    <ligand>
        <name>Mg(2+)</name>
        <dbReference type="ChEBI" id="CHEBI:18420"/>
    </ligand>
</feature>
<name>A0A238UDD4_9FLAO</name>
<dbReference type="SUPFAM" id="SSF51391">
    <property type="entry name" value="Thiamin phosphate synthase"/>
    <property type="match status" value="1"/>
</dbReference>
<evidence type="ECO:0000256" key="11">
    <source>
        <dbReference type="RuleBase" id="RU004253"/>
    </source>
</evidence>
<dbReference type="UniPathway" id="UPA00060">
    <property type="reaction ID" value="UER00141"/>
</dbReference>
<evidence type="ECO:0000259" key="12">
    <source>
        <dbReference type="Pfam" id="PF02581"/>
    </source>
</evidence>
<evidence type="ECO:0000313" key="13">
    <source>
        <dbReference type="EMBL" id="SNR17036.1"/>
    </source>
</evidence>
<dbReference type="RefSeq" id="WP_095073983.1">
    <property type="nucleotide sequence ID" value="NZ_LT899436.1"/>
</dbReference>
<feature type="binding site" evidence="9">
    <location>
        <position position="133"/>
    </location>
    <ligand>
        <name>4-amino-2-methyl-5-(diphosphooxymethyl)pyrimidine</name>
        <dbReference type="ChEBI" id="CHEBI:57841"/>
    </ligand>
</feature>
<evidence type="ECO:0000256" key="10">
    <source>
        <dbReference type="RuleBase" id="RU003826"/>
    </source>
</evidence>
<dbReference type="CDD" id="cd00564">
    <property type="entry name" value="TMP_TenI"/>
    <property type="match status" value="1"/>
</dbReference>
<dbReference type="InterPro" id="IPR013785">
    <property type="entry name" value="Aldolase_TIM"/>
</dbReference>
<evidence type="ECO:0000313" key="14">
    <source>
        <dbReference type="Proteomes" id="UP000215214"/>
    </source>
</evidence>
<dbReference type="GO" id="GO:0005737">
    <property type="term" value="C:cytoplasm"/>
    <property type="evidence" value="ECO:0007669"/>
    <property type="project" value="TreeGrafter"/>
</dbReference>
<dbReference type="Pfam" id="PF02581">
    <property type="entry name" value="TMP-TENI"/>
    <property type="match status" value="1"/>
</dbReference>
<comment type="function">
    <text evidence="9">Condenses 4-methyl-5-(beta-hydroxyethyl)thiazole monophosphate (THZ-P) and 2-methyl-4-amino-5-hydroxymethyl pyrimidine pyrophosphate (HMP-PP) to form thiamine monophosphate (TMP).</text>
</comment>
<comment type="caution">
    <text evidence="9">Lacks conserved residue(s) required for the propagation of feature annotation.</text>
</comment>
<evidence type="ECO:0000256" key="7">
    <source>
        <dbReference type="ARBA" id="ARBA00047851"/>
    </source>
</evidence>
<dbReference type="HAMAP" id="MF_00097">
    <property type="entry name" value="TMP_synthase"/>
    <property type="match status" value="1"/>
</dbReference>
<keyword evidence="4 9" id="KW-0460">Magnesium</keyword>
<dbReference type="GO" id="GO:0009228">
    <property type="term" value="P:thiamine biosynthetic process"/>
    <property type="evidence" value="ECO:0007669"/>
    <property type="project" value="UniProtKB-KW"/>
</dbReference>
<dbReference type="Proteomes" id="UP000215214">
    <property type="component" value="Chromosome TJEJU"/>
</dbReference>
<gene>
    <name evidence="9 13" type="primary">thiE</name>
    <name evidence="13" type="ORF">TJEJU_3386</name>
</gene>
<comment type="similarity">
    <text evidence="9 10">Belongs to the thiamine-phosphate synthase family.</text>
</comment>
<dbReference type="KEGG" id="tje:TJEJU_3386"/>
<dbReference type="InterPro" id="IPR022998">
    <property type="entry name" value="ThiamineP_synth_TenI"/>
</dbReference>
<dbReference type="InterPro" id="IPR034291">
    <property type="entry name" value="TMP_synthase"/>
</dbReference>
<sequence length="216" mass="23739">MISKLQYISQGETPEAHLQNIQSACTAGAEWVQLRLKNETEAVILETAKKAREITSHFQTRLIINDHYKVAEEVKADGVHLGKTDACPAEVRKYLGNLFIIGGTANTLEDCKTLIEKKVDYIGLGPFRYTTTKKNLSPILGLAGYQVLLEELNTETPVIAIGGIVLEDVASLIETNIHGIAVSGEITKDFNSISKFHQILKAGSSQEQVFKLDTNN</sequence>
<dbReference type="Gene3D" id="3.20.20.70">
    <property type="entry name" value="Aldolase class I"/>
    <property type="match status" value="1"/>
</dbReference>
<dbReference type="GO" id="GO:0009229">
    <property type="term" value="P:thiamine diphosphate biosynthetic process"/>
    <property type="evidence" value="ECO:0007669"/>
    <property type="project" value="UniProtKB-UniRule"/>
</dbReference>
<keyword evidence="14" id="KW-1185">Reference proteome</keyword>
<accession>A0A238UDD4</accession>
<dbReference type="AlphaFoldDB" id="A0A238UDD4"/>
<evidence type="ECO:0000256" key="8">
    <source>
        <dbReference type="ARBA" id="ARBA00047883"/>
    </source>
</evidence>
<dbReference type="GO" id="GO:0000287">
    <property type="term" value="F:magnesium ion binding"/>
    <property type="evidence" value="ECO:0007669"/>
    <property type="project" value="UniProtKB-UniRule"/>
</dbReference>
<dbReference type="EMBL" id="LT899436">
    <property type="protein sequence ID" value="SNR17036.1"/>
    <property type="molecule type" value="Genomic_DNA"/>
</dbReference>
<feature type="binding site" evidence="9">
    <location>
        <position position="85"/>
    </location>
    <ligand>
        <name>Mg(2+)</name>
        <dbReference type="ChEBI" id="CHEBI:18420"/>
    </ligand>
</feature>
<dbReference type="GO" id="GO:0004789">
    <property type="term" value="F:thiamine-phosphate diphosphorylase activity"/>
    <property type="evidence" value="ECO:0007669"/>
    <property type="project" value="UniProtKB-UniRule"/>
</dbReference>
<dbReference type="EC" id="2.5.1.3" evidence="9"/>
<comment type="pathway">
    <text evidence="1 9 11">Cofactor biosynthesis; thiamine diphosphate biosynthesis; thiamine phosphate from 4-amino-2-methyl-5-diphosphomethylpyrimidine and 4-methyl-5-(2-phosphoethyl)-thiazole: step 1/1.</text>
</comment>
<feature type="domain" description="Thiamine phosphate synthase/TenI" evidence="12">
    <location>
        <begin position="14"/>
        <end position="186"/>
    </location>
</feature>
<protein>
    <recommendedName>
        <fullName evidence="9">Thiamine-phosphate synthase</fullName>
        <shortName evidence="9">TP synthase</shortName>
        <shortName evidence="9">TPS</shortName>
        <ecNumber evidence="9">2.5.1.3</ecNumber>
    </recommendedName>
    <alternativeName>
        <fullName evidence="9">Thiamine-phosphate pyrophosphorylase</fullName>
        <shortName evidence="9">TMP pyrophosphorylase</shortName>
        <shortName evidence="9">TMP-PPase</shortName>
    </alternativeName>
</protein>
<evidence type="ECO:0000256" key="9">
    <source>
        <dbReference type="HAMAP-Rule" id="MF_00097"/>
    </source>
</evidence>
<keyword evidence="2 9" id="KW-0808">Transferase</keyword>
<dbReference type="PANTHER" id="PTHR20857:SF15">
    <property type="entry name" value="THIAMINE-PHOSPHATE SYNTHASE"/>
    <property type="match status" value="1"/>
</dbReference>
<evidence type="ECO:0000256" key="6">
    <source>
        <dbReference type="ARBA" id="ARBA00047334"/>
    </source>
</evidence>
<evidence type="ECO:0000256" key="3">
    <source>
        <dbReference type="ARBA" id="ARBA00022723"/>
    </source>
</evidence>
<feature type="binding site" evidence="9">
    <location>
        <position position="65"/>
    </location>
    <ligand>
        <name>4-amino-2-methyl-5-(diphosphooxymethyl)pyrimidine</name>
        <dbReference type="ChEBI" id="CHEBI:57841"/>
    </ligand>
</feature>
<dbReference type="InterPro" id="IPR036206">
    <property type="entry name" value="ThiamineP_synth_sf"/>
</dbReference>